<organism evidence="2 3">
    <name type="scientific">Myroides guanonis</name>
    <dbReference type="NCBI Taxonomy" id="1150112"/>
    <lineage>
        <taxon>Bacteria</taxon>
        <taxon>Pseudomonadati</taxon>
        <taxon>Bacteroidota</taxon>
        <taxon>Flavobacteriia</taxon>
        <taxon>Flavobacteriales</taxon>
        <taxon>Flavobacteriaceae</taxon>
        <taxon>Myroides</taxon>
    </lineage>
</organism>
<dbReference type="Pfam" id="PF14076">
    <property type="entry name" value="DUF4258"/>
    <property type="match status" value="1"/>
</dbReference>
<dbReference type="Proteomes" id="UP000243887">
    <property type="component" value="Unassembled WGS sequence"/>
</dbReference>
<evidence type="ECO:0000256" key="1">
    <source>
        <dbReference type="SAM" id="Phobius"/>
    </source>
</evidence>
<dbReference type="OrthoDB" id="1466970at2"/>
<dbReference type="RefSeq" id="WP_090677674.1">
    <property type="nucleotide sequence ID" value="NZ_FORU01000001.1"/>
</dbReference>
<reference evidence="3" key="1">
    <citation type="submission" date="2016-10" db="EMBL/GenBank/DDBJ databases">
        <authorList>
            <person name="Varghese N."/>
            <person name="Submissions S."/>
        </authorList>
    </citation>
    <scope>NUCLEOTIDE SEQUENCE [LARGE SCALE GENOMIC DNA]</scope>
    <source>
        <strain evidence="3">DSM 26542</strain>
    </source>
</reference>
<keyword evidence="1" id="KW-0812">Transmembrane</keyword>
<dbReference type="InterPro" id="IPR025354">
    <property type="entry name" value="DUF4258"/>
</dbReference>
<gene>
    <name evidence="2" type="ORF">SAMN04487893_101303</name>
</gene>
<dbReference type="STRING" id="1150112.SAMN04487893_101303"/>
<keyword evidence="1" id="KW-0472">Membrane</keyword>
<evidence type="ECO:0000313" key="2">
    <source>
        <dbReference type="EMBL" id="SFI83427.1"/>
    </source>
</evidence>
<evidence type="ECO:0008006" key="4">
    <source>
        <dbReference type="Google" id="ProtNLM"/>
    </source>
</evidence>
<evidence type="ECO:0000313" key="3">
    <source>
        <dbReference type="Proteomes" id="UP000243887"/>
    </source>
</evidence>
<protein>
    <recommendedName>
        <fullName evidence="4">DUF4258 domain-containing protein</fullName>
    </recommendedName>
</protein>
<keyword evidence="3" id="KW-1185">Reference proteome</keyword>
<dbReference type="EMBL" id="FORU01000001">
    <property type="protein sequence ID" value="SFI83427.1"/>
    <property type="molecule type" value="Genomic_DNA"/>
</dbReference>
<proteinExistence type="predicted"/>
<keyword evidence="1" id="KW-1133">Transmembrane helix</keyword>
<dbReference type="AlphaFoldDB" id="A0A1I3LFF3"/>
<accession>A0A1I3LFF3</accession>
<feature type="transmembrane region" description="Helical" evidence="1">
    <location>
        <begin position="7"/>
        <end position="26"/>
    </location>
</feature>
<sequence>MKFTQRLAYYLFGLLIGGMFLVFFFGEKKTRFCYFPNCRVLKDLRNKPLLYSNVAEQKLAEDWIDIEDIRNCLTNGKIDFSESKKEVEKGKLYVIKGKTIKDEPITVEMINYEERVLLYDVKKD</sequence>
<name>A0A1I3LFF3_9FLAO</name>